<evidence type="ECO:0000256" key="1">
    <source>
        <dbReference type="ARBA" id="ARBA00006502"/>
    </source>
</evidence>
<feature type="compositionally biased region" description="Basic residues" evidence="3">
    <location>
        <begin position="18"/>
        <end position="28"/>
    </location>
</feature>
<evidence type="ECO:0000313" key="7">
    <source>
        <dbReference type="WBParaSite" id="HNAJ_0000067201-mRNA-1"/>
    </source>
</evidence>
<dbReference type="STRING" id="102285.A0A0R3T1C9"/>
<dbReference type="PANTHER" id="PTHR22175">
    <property type="entry name" value="SMALL ACIDIC PROTEIN-RELATED"/>
    <property type="match status" value="1"/>
</dbReference>
<feature type="region of interest" description="Disordered" evidence="3">
    <location>
        <begin position="1"/>
        <end position="35"/>
    </location>
</feature>
<evidence type="ECO:0000256" key="2">
    <source>
        <dbReference type="ARBA" id="ARBA00016161"/>
    </source>
</evidence>
<evidence type="ECO:0000256" key="3">
    <source>
        <dbReference type="SAM" id="MobiDB-lite"/>
    </source>
</evidence>
<feature type="domain" description="Small acidic protein-like" evidence="4">
    <location>
        <begin position="52"/>
        <end position="126"/>
    </location>
</feature>
<dbReference type="Proteomes" id="UP000278807">
    <property type="component" value="Unassembled WGS sequence"/>
</dbReference>
<proteinExistence type="inferred from homology"/>
<protein>
    <recommendedName>
        <fullName evidence="2">Small acidic protein</fullName>
    </recommendedName>
</protein>
<reference evidence="5 6" key="2">
    <citation type="submission" date="2018-11" db="EMBL/GenBank/DDBJ databases">
        <authorList>
            <consortium name="Pathogen Informatics"/>
        </authorList>
    </citation>
    <scope>NUCLEOTIDE SEQUENCE [LARGE SCALE GENOMIC DNA]</scope>
</reference>
<dbReference type="AlphaFoldDB" id="A0A0R3T1C9"/>
<dbReference type="Pfam" id="PF15477">
    <property type="entry name" value="SMAP"/>
    <property type="match status" value="1"/>
</dbReference>
<reference evidence="7" key="1">
    <citation type="submission" date="2017-02" db="UniProtKB">
        <authorList>
            <consortium name="WormBaseParasite"/>
        </authorList>
    </citation>
    <scope>IDENTIFICATION</scope>
</reference>
<keyword evidence="6" id="KW-1185">Reference proteome</keyword>
<dbReference type="InterPro" id="IPR026714">
    <property type="entry name" value="SMAP"/>
</dbReference>
<feature type="compositionally biased region" description="Basic and acidic residues" evidence="3">
    <location>
        <begin position="136"/>
        <end position="146"/>
    </location>
</feature>
<evidence type="ECO:0000259" key="4">
    <source>
        <dbReference type="Pfam" id="PF15477"/>
    </source>
</evidence>
<feature type="compositionally biased region" description="Basic and acidic residues" evidence="3">
    <location>
        <begin position="1"/>
        <end position="17"/>
    </location>
</feature>
<dbReference type="OrthoDB" id="10066125at2759"/>
<evidence type="ECO:0000313" key="6">
    <source>
        <dbReference type="Proteomes" id="UP000278807"/>
    </source>
</evidence>
<dbReference type="PANTHER" id="PTHR22175:SF0">
    <property type="entry name" value="SMALL ACIDIC PROTEIN"/>
    <property type="match status" value="1"/>
</dbReference>
<comment type="similarity">
    <text evidence="1">Belongs to the SMAP family.</text>
</comment>
<dbReference type="WBParaSite" id="HNAJ_0000067201-mRNA-1">
    <property type="protein sequence ID" value="HNAJ_0000067201-mRNA-1"/>
    <property type="gene ID" value="HNAJ_0000067201"/>
</dbReference>
<evidence type="ECO:0000313" key="5">
    <source>
        <dbReference type="EMBL" id="VDN96531.1"/>
    </source>
</evidence>
<dbReference type="InterPro" id="IPR028124">
    <property type="entry name" value="SMAP_dom"/>
</dbReference>
<feature type="region of interest" description="Disordered" evidence="3">
    <location>
        <begin position="116"/>
        <end position="152"/>
    </location>
</feature>
<dbReference type="EMBL" id="UZAE01000204">
    <property type="protein sequence ID" value="VDN96531.1"/>
    <property type="molecule type" value="Genomic_DNA"/>
</dbReference>
<feature type="region of interest" description="Disordered" evidence="3">
    <location>
        <begin position="78"/>
        <end position="97"/>
    </location>
</feature>
<accession>A0A0R3T1C9</accession>
<gene>
    <name evidence="5" type="ORF">HNAJ_LOCUS672</name>
</gene>
<name>A0A0R3T1C9_RODNA</name>
<sequence length="165" mass="18688">MGKHTKTEVKEHNDIKHSSKHKHRHTHRKDKEEKEKIKVNKKEIEVHSANAWEDVQFESEAKKEKFLRLMGAQKERKHAGTIQIGEKPVKHTPAGVGVDELGKNLEKQFTEGLEHKAPWNRHAGLGCATEGSSSLHENHSGEEEGNAKSSLLKGKYMTFVKSSDK</sequence>
<organism evidence="7">
    <name type="scientific">Rodentolepis nana</name>
    <name type="common">Dwarf tapeworm</name>
    <name type="synonym">Hymenolepis nana</name>
    <dbReference type="NCBI Taxonomy" id="102285"/>
    <lineage>
        <taxon>Eukaryota</taxon>
        <taxon>Metazoa</taxon>
        <taxon>Spiralia</taxon>
        <taxon>Lophotrochozoa</taxon>
        <taxon>Platyhelminthes</taxon>
        <taxon>Cestoda</taxon>
        <taxon>Eucestoda</taxon>
        <taxon>Cyclophyllidea</taxon>
        <taxon>Hymenolepididae</taxon>
        <taxon>Rodentolepis</taxon>
    </lineage>
</organism>